<evidence type="ECO:0008006" key="5">
    <source>
        <dbReference type="Google" id="ProtNLM"/>
    </source>
</evidence>
<sequence>MAQHVDGSWRHRRVEDEAYCLPYPVASICGVNVGIVVGFFLFLMVFILLPKLRTSTTPPMVHEVATRLVPAMPTTENTVQPGSNDEAEAKKDK</sequence>
<evidence type="ECO:0000256" key="1">
    <source>
        <dbReference type="SAM" id="MobiDB-lite"/>
    </source>
</evidence>
<keyword evidence="2" id="KW-0812">Transmembrane</keyword>
<evidence type="ECO:0000313" key="4">
    <source>
        <dbReference type="Proteomes" id="UP000243579"/>
    </source>
</evidence>
<proteinExistence type="predicted"/>
<accession>A0A1V9ZJF1</accession>
<evidence type="ECO:0000256" key="2">
    <source>
        <dbReference type="SAM" id="Phobius"/>
    </source>
</evidence>
<evidence type="ECO:0000313" key="3">
    <source>
        <dbReference type="EMBL" id="OQR98114.1"/>
    </source>
</evidence>
<keyword evidence="4" id="KW-1185">Reference proteome</keyword>
<dbReference type="OrthoDB" id="77837at2759"/>
<name>A0A1V9ZJF1_ACHHY</name>
<feature type="region of interest" description="Disordered" evidence="1">
    <location>
        <begin position="72"/>
        <end position="93"/>
    </location>
</feature>
<comment type="caution">
    <text evidence="3">The sequence shown here is derived from an EMBL/GenBank/DDBJ whole genome shotgun (WGS) entry which is preliminary data.</text>
</comment>
<gene>
    <name evidence="3" type="ORF">ACHHYP_09182</name>
</gene>
<reference evidence="3 4" key="1">
    <citation type="journal article" date="2014" name="Genome Biol. Evol.">
        <title>The secreted proteins of Achlya hypogyna and Thraustotheca clavata identify the ancestral oomycete secretome and reveal gene acquisitions by horizontal gene transfer.</title>
        <authorList>
            <person name="Misner I."/>
            <person name="Blouin N."/>
            <person name="Leonard G."/>
            <person name="Richards T.A."/>
            <person name="Lane C.E."/>
        </authorList>
    </citation>
    <scope>NUCLEOTIDE SEQUENCE [LARGE SCALE GENOMIC DNA]</scope>
    <source>
        <strain evidence="3 4">ATCC 48635</strain>
    </source>
</reference>
<dbReference type="AlphaFoldDB" id="A0A1V9ZJF1"/>
<dbReference type="Proteomes" id="UP000243579">
    <property type="component" value="Unassembled WGS sequence"/>
</dbReference>
<protein>
    <recommendedName>
        <fullName evidence="5">Transmembrane protein</fullName>
    </recommendedName>
</protein>
<keyword evidence="2" id="KW-1133">Transmembrane helix</keyword>
<organism evidence="3 4">
    <name type="scientific">Achlya hypogyna</name>
    <name type="common">Oomycete</name>
    <name type="synonym">Protoachlya hypogyna</name>
    <dbReference type="NCBI Taxonomy" id="1202772"/>
    <lineage>
        <taxon>Eukaryota</taxon>
        <taxon>Sar</taxon>
        <taxon>Stramenopiles</taxon>
        <taxon>Oomycota</taxon>
        <taxon>Saprolegniomycetes</taxon>
        <taxon>Saprolegniales</taxon>
        <taxon>Achlyaceae</taxon>
        <taxon>Achlya</taxon>
    </lineage>
</organism>
<feature type="transmembrane region" description="Helical" evidence="2">
    <location>
        <begin position="25"/>
        <end position="49"/>
    </location>
</feature>
<dbReference type="EMBL" id="JNBR01000090">
    <property type="protein sequence ID" value="OQR98114.1"/>
    <property type="molecule type" value="Genomic_DNA"/>
</dbReference>
<keyword evidence="2" id="KW-0472">Membrane</keyword>
<feature type="compositionally biased region" description="Polar residues" evidence="1">
    <location>
        <begin position="74"/>
        <end position="83"/>
    </location>
</feature>